<evidence type="ECO:0000313" key="1">
    <source>
        <dbReference type="EMBL" id="MCH7320285.1"/>
    </source>
</evidence>
<proteinExistence type="predicted"/>
<protein>
    <recommendedName>
        <fullName evidence="3">Extradiol ring-cleavage dioxygenase LigAB LigA subunit domain-containing protein</fullName>
    </recommendedName>
</protein>
<comment type="caution">
    <text evidence="1">The sequence shown here is derived from an EMBL/GenBank/DDBJ whole genome shotgun (WGS) entry which is preliminary data.</text>
</comment>
<gene>
    <name evidence="1" type="ORF">LZ480_00165</name>
</gene>
<accession>A0ABS9U7F9</accession>
<evidence type="ECO:0000313" key="2">
    <source>
        <dbReference type="Proteomes" id="UP001316087"/>
    </source>
</evidence>
<reference evidence="1 2" key="1">
    <citation type="submission" date="2022-03" db="EMBL/GenBank/DDBJ databases">
        <authorList>
            <person name="Jo J.-H."/>
            <person name="Im W.-T."/>
        </authorList>
    </citation>
    <scope>NUCLEOTIDE SEQUENCE [LARGE SCALE GENOMIC DNA]</scope>
    <source>
        <strain evidence="1 2">MA9</strain>
    </source>
</reference>
<name>A0ABS9U7F9_9BACL</name>
<sequence>MTKMIADQMISLIKSMENIERNKFLEYLFYTHFDSRFTDDYDLAKKYQVEDTLNRDLTEDELLVMKVAYGNGYFRCGKEGMDKVLRGYSKAKSV</sequence>
<organism evidence="1 2">
    <name type="scientific">Solibacillus palustris</name>
    <dbReference type="NCBI Taxonomy" id="2908203"/>
    <lineage>
        <taxon>Bacteria</taxon>
        <taxon>Bacillati</taxon>
        <taxon>Bacillota</taxon>
        <taxon>Bacilli</taxon>
        <taxon>Bacillales</taxon>
        <taxon>Caryophanaceae</taxon>
        <taxon>Solibacillus</taxon>
    </lineage>
</organism>
<dbReference type="EMBL" id="JAKZFC010000001">
    <property type="protein sequence ID" value="MCH7320285.1"/>
    <property type="molecule type" value="Genomic_DNA"/>
</dbReference>
<dbReference type="Proteomes" id="UP001316087">
    <property type="component" value="Unassembled WGS sequence"/>
</dbReference>
<dbReference type="RefSeq" id="WP_241367310.1">
    <property type="nucleotide sequence ID" value="NZ_JAKZFC010000001.1"/>
</dbReference>
<keyword evidence="2" id="KW-1185">Reference proteome</keyword>
<evidence type="ECO:0008006" key="3">
    <source>
        <dbReference type="Google" id="ProtNLM"/>
    </source>
</evidence>